<keyword evidence="2" id="KW-0285">Flavoprotein</keyword>
<dbReference type="EMBL" id="JBHMAA010000018">
    <property type="protein sequence ID" value="MFB9950635.1"/>
    <property type="molecule type" value="Genomic_DNA"/>
</dbReference>
<evidence type="ECO:0000256" key="2">
    <source>
        <dbReference type="ARBA" id="ARBA00022630"/>
    </source>
</evidence>
<dbReference type="Pfam" id="PF07992">
    <property type="entry name" value="Pyr_redox_2"/>
    <property type="match status" value="1"/>
</dbReference>
<reference evidence="7 8" key="1">
    <citation type="submission" date="2024-09" db="EMBL/GenBank/DDBJ databases">
        <authorList>
            <person name="Sun Q."/>
            <person name="Mori K."/>
        </authorList>
    </citation>
    <scope>NUCLEOTIDE SEQUENCE [LARGE SCALE GENOMIC DNA]</scope>
    <source>
        <strain evidence="7 8">TBRC 4938</strain>
    </source>
</reference>
<protein>
    <submittedName>
        <fullName evidence="7">NAD(P)/FAD-dependent oxidoreductase</fullName>
    </submittedName>
</protein>
<sequence>MMPDRIVIVGAGQAGLQAAVSLREVGHSGPITLIGDEPGLPYQRPPLSKAFLLGKIPASGLDLRSPDFLAAQRIDLAGADPALVLDRAGKTVRLASGRELAYDHLVLATGARRRELAASGSNLPGIHYLRSRADAEALKARLGGAERAVVVGAGFIGLEFAAVAADLGFACTVVEAAPVLLGRAVSRATADHVRAMHEARGTRFLFGEGVARFEAGADGRVAKAVTSSGDALEADLVLVGVGVIANDGLAAESGLATDGGIVVDRRLRTSDPDISAIGDCAVAPHPQSERPLRIESVQNAIDQGRHLARVLAGADEAYAALPWFWSDQGGIKLQIAGLIHGHDRTVLRGDPQSGRFSVFCYRGTRLLGVESVNRPADHMAARRFVGTSLAPVFAEASDESLDLKRFLPAA</sequence>
<evidence type="ECO:0000313" key="8">
    <source>
        <dbReference type="Proteomes" id="UP001589692"/>
    </source>
</evidence>
<evidence type="ECO:0000256" key="1">
    <source>
        <dbReference type="ARBA" id="ARBA00001974"/>
    </source>
</evidence>
<gene>
    <name evidence="7" type="ORF">ACFFP0_17420</name>
</gene>
<dbReference type="RefSeq" id="WP_377263244.1">
    <property type="nucleotide sequence ID" value="NZ_JBHMAA010000018.1"/>
</dbReference>
<dbReference type="PANTHER" id="PTHR43557">
    <property type="entry name" value="APOPTOSIS-INDUCING FACTOR 1"/>
    <property type="match status" value="1"/>
</dbReference>
<keyword evidence="3" id="KW-0274">FAD</keyword>
<dbReference type="Pfam" id="PF14759">
    <property type="entry name" value="Reductase_C"/>
    <property type="match status" value="1"/>
</dbReference>
<evidence type="ECO:0000313" key="7">
    <source>
        <dbReference type="EMBL" id="MFB9950635.1"/>
    </source>
</evidence>
<dbReference type="PANTHER" id="PTHR43557:SF2">
    <property type="entry name" value="RIESKE DOMAIN-CONTAINING PROTEIN-RELATED"/>
    <property type="match status" value="1"/>
</dbReference>
<organism evidence="7 8">
    <name type="scientific">Rhizobium puerariae</name>
    <dbReference type="NCBI Taxonomy" id="1585791"/>
    <lineage>
        <taxon>Bacteria</taxon>
        <taxon>Pseudomonadati</taxon>
        <taxon>Pseudomonadota</taxon>
        <taxon>Alphaproteobacteria</taxon>
        <taxon>Hyphomicrobiales</taxon>
        <taxon>Rhizobiaceae</taxon>
        <taxon>Rhizobium/Agrobacterium group</taxon>
        <taxon>Rhizobium</taxon>
    </lineage>
</organism>
<feature type="domain" description="FAD/NAD(P)-binding" evidence="5">
    <location>
        <begin position="5"/>
        <end position="304"/>
    </location>
</feature>
<proteinExistence type="predicted"/>
<dbReference type="InterPro" id="IPR023753">
    <property type="entry name" value="FAD/NAD-binding_dom"/>
</dbReference>
<comment type="caution">
    <text evidence="7">The sequence shown here is derived from an EMBL/GenBank/DDBJ whole genome shotgun (WGS) entry which is preliminary data.</text>
</comment>
<dbReference type="InterPro" id="IPR028202">
    <property type="entry name" value="Reductase_C"/>
</dbReference>
<keyword evidence="4" id="KW-0560">Oxidoreductase</keyword>
<name>A0ABV6AMT8_9HYPH</name>
<evidence type="ECO:0000259" key="5">
    <source>
        <dbReference type="Pfam" id="PF07992"/>
    </source>
</evidence>
<dbReference type="InterPro" id="IPR050446">
    <property type="entry name" value="FAD-oxidoreductase/Apoptosis"/>
</dbReference>
<dbReference type="Gene3D" id="3.50.50.60">
    <property type="entry name" value="FAD/NAD(P)-binding domain"/>
    <property type="match status" value="2"/>
</dbReference>
<evidence type="ECO:0000256" key="3">
    <source>
        <dbReference type="ARBA" id="ARBA00022827"/>
    </source>
</evidence>
<dbReference type="Gene3D" id="3.30.390.30">
    <property type="match status" value="1"/>
</dbReference>
<dbReference type="SUPFAM" id="SSF55424">
    <property type="entry name" value="FAD/NAD-linked reductases, dimerisation (C-terminal) domain"/>
    <property type="match status" value="1"/>
</dbReference>
<dbReference type="InterPro" id="IPR016156">
    <property type="entry name" value="FAD/NAD-linked_Rdtase_dimer_sf"/>
</dbReference>
<accession>A0ABV6AMT8</accession>
<dbReference type="SUPFAM" id="SSF51905">
    <property type="entry name" value="FAD/NAD(P)-binding domain"/>
    <property type="match status" value="2"/>
</dbReference>
<dbReference type="InterPro" id="IPR036188">
    <property type="entry name" value="FAD/NAD-bd_sf"/>
</dbReference>
<dbReference type="Proteomes" id="UP001589692">
    <property type="component" value="Unassembled WGS sequence"/>
</dbReference>
<evidence type="ECO:0000256" key="4">
    <source>
        <dbReference type="ARBA" id="ARBA00023002"/>
    </source>
</evidence>
<evidence type="ECO:0000259" key="6">
    <source>
        <dbReference type="Pfam" id="PF14759"/>
    </source>
</evidence>
<feature type="domain" description="Reductase C-terminal" evidence="6">
    <location>
        <begin position="323"/>
        <end position="406"/>
    </location>
</feature>
<comment type="cofactor">
    <cofactor evidence="1">
        <name>FAD</name>
        <dbReference type="ChEBI" id="CHEBI:57692"/>
    </cofactor>
</comment>
<dbReference type="PRINTS" id="PR00411">
    <property type="entry name" value="PNDRDTASEI"/>
</dbReference>
<keyword evidence="8" id="KW-1185">Reference proteome</keyword>
<dbReference type="PRINTS" id="PR00368">
    <property type="entry name" value="FADPNR"/>
</dbReference>